<evidence type="ECO:0000313" key="1">
    <source>
        <dbReference type="EMBL" id="CAH3192315.1"/>
    </source>
</evidence>
<protein>
    <submittedName>
        <fullName evidence="1">Uncharacterized protein</fullName>
    </submittedName>
</protein>
<accession>A0ABN8SM19</accession>
<comment type="caution">
    <text evidence="1">The sequence shown here is derived from an EMBL/GenBank/DDBJ whole genome shotgun (WGS) entry which is preliminary data.</text>
</comment>
<sequence length="159" mass="19121">MNRSYFCDRCCKGYNTEDSAHHNCQAQNCPACKRSKSKDKDECQDFKLWAKPDREFYGEDCFVYHLVQHETEDPALKRTKQKWEKEYGEELSSIVELKSVCDQFRKCKDCLVSYKVNEELEQKCLHAMRKHCLEYVNIYEHKCFITSEEEKCFKRNVRQ</sequence>
<reference evidence="1 2" key="1">
    <citation type="submission" date="2022-05" db="EMBL/GenBank/DDBJ databases">
        <authorList>
            <consortium name="Genoscope - CEA"/>
            <person name="William W."/>
        </authorList>
    </citation>
    <scope>NUCLEOTIDE SEQUENCE [LARGE SCALE GENOMIC DNA]</scope>
</reference>
<evidence type="ECO:0000313" key="2">
    <source>
        <dbReference type="Proteomes" id="UP001159427"/>
    </source>
</evidence>
<gene>
    <name evidence="1" type="ORF">PEVE_00023677</name>
</gene>
<organism evidence="1 2">
    <name type="scientific">Porites evermanni</name>
    <dbReference type="NCBI Taxonomy" id="104178"/>
    <lineage>
        <taxon>Eukaryota</taxon>
        <taxon>Metazoa</taxon>
        <taxon>Cnidaria</taxon>
        <taxon>Anthozoa</taxon>
        <taxon>Hexacorallia</taxon>
        <taxon>Scleractinia</taxon>
        <taxon>Fungiina</taxon>
        <taxon>Poritidae</taxon>
        <taxon>Porites</taxon>
    </lineage>
</organism>
<dbReference type="EMBL" id="CALNXI010003142">
    <property type="protein sequence ID" value="CAH3192315.1"/>
    <property type="molecule type" value="Genomic_DNA"/>
</dbReference>
<name>A0ABN8SM19_9CNID</name>
<proteinExistence type="predicted"/>
<dbReference type="Proteomes" id="UP001159427">
    <property type="component" value="Unassembled WGS sequence"/>
</dbReference>
<keyword evidence="2" id="KW-1185">Reference proteome</keyword>